<accession>A0ABS7X8N2</accession>
<evidence type="ECO:0000256" key="1">
    <source>
        <dbReference type="SAM" id="Phobius"/>
    </source>
</evidence>
<dbReference type="EMBL" id="JAERPS020000003">
    <property type="protein sequence ID" value="MBZ9611903.1"/>
    <property type="molecule type" value="Genomic_DNA"/>
</dbReference>
<reference evidence="2 3" key="1">
    <citation type="submission" date="2021-08" db="EMBL/GenBank/DDBJ databases">
        <title>Rheinheimera aquimaris sp. nov., isolated from seawater of the East Sea in Korea.</title>
        <authorList>
            <person name="Kim K.H."/>
            <person name="Wenting R."/>
            <person name="Kim K.R."/>
            <person name="Jeon C.O."/>
        </authorList>
    </citation>
    <scope>NUCLEOTIDE SEQUENCE [LARGE SCALE GENOMIC DNA]</scope>
    <source>
        <strain evidence="2 3">MA-13</strain>
    </source>
</reference>
<keyword evidence="1" id="KW-1133">Transmembrane helix</keyword>
<comment type="caution">
    <text evidence="2">The sequence shown here is derived from an EMBL/GenBank/DDBJ whole genome shotgun (WGS) entry which is preliminary data.</text>
</comment>
<keyword evidence="3" id="KW-1185">Reference proteome</keyword>
<proteinExistence type="predicted"/>
<keyword evidence="1" id="KW-0812">Transmembrane</keyword>
<evidence type="ECO:0000313" key="2">
    <source>
        <dbReference type="EMBL" id="MBZ9611903.1"/>
    </source>
</evidence>
<gene>
    <name evidence="2" type="ORF">I4W93_009880</name>
</gene>
<keyword evidence="1" id="KW-0472">Membrane</keyword>
<evidence type="ECO:0000313" key="3">
    <source>
        <dbReference type="Proteomes" id="UP000663814"/>
    </source>
</evidence>
<name>A0ABS7X8N2_9GAMM</name>
<dbReference type="RefSeq" id="WP_205311085.1">
    <property type="nucleotide sequence ID" value="NZ_JAERPS020000003.1"/>
</dbReference>
<protein>
    <recommendedName>
        <fullName evidence="4">Superinfection immunity protein</fullName>
    </recommendedName>
</protein>
<dbReference type="Proteomes" id="UP000663814">
    <property type="component" value="Unassembled WGS sequence"/>
</dbReference>
<feature type="transmembrane region" description="Helical" evidence="1">
    <location>
        <begin position="12"/>
        <end position="31"/>
    </location>
</feature>
<feature type="transmembrane region" description="Helical" evidence="1">
    <location>
        <begin position="43"/>
        <end position="65"/>
    </location>
</feature>
<evidence type="ECO:0008006" key="4">
    <source>
        <dbReference type="Google" id="ProtNLM"/>
    </source>
</evidence>
<sequence>MEDSLIQHTMTTWAPVVLPVILWLIPLFLIASSKRVYGIEKKLWIISAVLFNWLAYISFVVASPLTKNDKAHAR</sequence>
<organism evidence="2 3">
    <name type="scientific">Rheinheimera maricola</name>
    <dbReference type="NCBI Taxonomy" id="2793282"/>
    <lineage>
        <taxon>Bacteria</taxon>
        <taxon>Pseudomonadati</taxon>
        <taxon>Pseudomonadota</taxon>
        <taxon>Gammaproteobacteria</taxon>
        <taxon>Chromatiales</taxon>
        <taxon>Chromatiaceae</taxon>
        <taxon>Rheinheimera</taxon>
    </lineage>
</organism>